<accession>A0A8T2YIP5</accession>
<dbReference type="GO" id="GO:0019898">
    <property type="term" value="C:extrinsic component of membrane"/>
    <property type="evidence" value="ECO:0007669"/>
    <property type="project" value="InterPro"/>
</dbReference>
<gene>
    <name evidence="2" type="ORF">H0E87_012310</name>
</gene>
<reference evidence="2" key="1">
    <citation type="journal article" date="2021" name="J. Hered.">
        <title>Genome Assembly of Salicaceae Populus deltoides (Eastern Cottonwood) I-69 Based on Nanopore Sequencing and Hi-C Technologies.</title>
        <authorList>
            <person name="Bai S."/>
            <person name="Wu H."/>
            <person name="Zhang J."/>
            <person name="Pan Z."/>
            <person name="Zhao W."/>
            <person name="Li Z."/>
            <person name="Tong C."/>
        </authorList>
    </citation>
    <scope>NUCLEOTIDE SEQUENCE</scope>
    <source>
        <tissue evidence="2">Leaf</tissue>
    </source>
</reference>
<feature type="non-terminal residue" evidence="2">
    <location>
        <position position="1"/>
    </location>
</feature>
<evidence type="ECO:0000313" key="2">
    <source>
        <dbReference type="EMBL" id="KAH8505015.1"/>
    </source>
</evidence>
<dbReference type="GO" id="GO:0005509">
    <property type="term" value="F:calcium ion binding"/>
    <property type="evidence" value="ECO:0007669"/>
    <property type="project" value="InterPro"/>
</dbReference>
<dbReference type="InterPro" id="IPR002683">
    <property type="entry name" value="PsbP_C"/>
</dbReference>
<dbReference type="Pfam" id="PF01789">
    <property type="entry name" value="PsbP"/>
    <property type="match status" value="1"/>
</dbReference>
<evidence type="ECO:0000259" key="1">
    <source>
        <dbReference type="Pfam" id="PF01789"/>
    </source>
</evidence>
<proteinExistence type="predicted"/>
<dbReference type="Proteomes" id="UP000807159">
    <property type="component" value="Chromosome 6"/>
</dbReference>
<feature type="domain" description="PsbP C-terminal" evidence="1">
    <location>
        <begin position="5"/>
        <end position="57"/>
    </location>
</feature>
<sequence length="77" mass="8853">ERAEDVEVISVPERSSHEGLQVLEFEYRIDSTRTGMQRILSTAFVSSKKLYLFNITHSYKLESTLDASTGTIFRRNP</sequence>
<protein>
    <recommendedName>
        <fullName evidence="1">PsbP C-terminal domain-containing protein</fullName>
    </recommendedName>
</protein>
<dbReference type="GO" id="GO:0015979">
    <property type="term" value="P:photosynthesis"/>
    <property type="evidence" value="ECO:0007669"/>
    <property type="project" value="InterPro"/>
</dbReference>
<keyword evidence="3" id="KW-1185">Reference proteome</keyword>
<dbReference type="GO" id="GO:0009654">
    <property type="term" value="C:photosystem II oxygen evolving complex"/>
    <property type="evidence" value="ECO:0007669"/>
    <property type="project" value="InterPro"/>
</dbReference>
<dbReference type="EMBL" id="JACEGQ020000006">
    <property type="protein sequence ID" value="KAH8505015.1"/>
    <property type="molecule type" value="Genomic_DNA"/>
</dbReference>
<comment type="caution">
    <text evidence="2">The sequence shown here is derived from an EMBL/GenBank/DDBJ whole genome shotgun (WGS) entry which is preliminary data.</text>
</comment>
<name>A0A8T2YIP5_POPDE</name>
<dbReference type="AlphaFoldDB" id="A0A8T2YIP5"/>
<evidence type="ECO:0000313" key="3">
    <source>
        <dbReference type="Proteomes" id="UP000807159"/>
    </source>
</evidence>
<dbReference type="Gene3D" id="3.40.1000.10">
    <property type="entry name" value="Mog1/PsbP, alpha/beta/alpha sandwich"/>
    <property type="match status" value="1"/>
</dbReference>
<organism evidence="2 3">
    <name type="scientific">Populus deltoides</name>
    <name type="common">Eastern poplar</name>
    <name type="synonym">Eastern cottonwood</name>
    <dbReference type="NCBI Taxonomy" id="3696"/>
    <lineage>
        <taxon>Eukaryota</taxon>
        <taxon>Viridiplantae</taxon>
        <taxon>Streptophyta</taxon>
        <taxon>Embryophyta</taxon>
        <taxon>Tracheophyta</taxon>
        <taxon>Spermatophyta</taxon>
        <taxon>Magnoliopsida</taxon>
        <taxon>eudicotyledons</taxon>
        <taxon>Gunneridae</taxon>
        <taxon>Pentapetalae</taxon>
        <taxon>rosids</taxon>
        <taxon>fabids</taxon>
        <taxon>Malpighiales</taxon>
        <taxon>Salicaceae</taxon>
        <taxon>Saliceae</taxon>
        <taxon>Populus</taxon>
    </lineage>
</organism>